<accession>A0A2B7Z3E8</accession>
<organism evidence="1 2">
    <name type="scientific">Polytolypa hystricis (strain UAMH7299)</name>
    <dbReference type="NCBI Taxonomy" id="1447883"/>
    <lineage>
        <taxon>Eukaryota</taxon>
        <taxon>Fungi</taxon>
        <taxon>Dikarya</taxon>
        <taxon>Ascomycota</taxon>
        <taxon>Pezizomycotina</taxon>
        <taxon>Eurotiomycetes</taxon>
        <taxon>Eurotiomycetidae</taxon>
        <taxon>Onygenales</taxon>
        <taxon>Onygenales incertae sedis</taxon>
        <taxon>Polytolypa</taxon>
    </lineage>
</organism>
<sequence>MASATVLSQTLQAITITKIKELEKQRKSYEQLKSNTVTAADAEPNDIRKRVELLANGVEELNIWSESELHNIRLWLHQSKYDASVPQERLEQFERQLRARLDVRSQQLNLADLYSKLLIEWIDSPKSGDAEPPASDDTALDDFQMVESIEKEKLQQLRERFEQVVFEPHLTDEVKIDCYLRSLFEGNSGEEALNRLRREVKNKGETLFWTERLFDRRSLAWCIKSLLRSDLLDEEKKSSLHDFLQDEAVLNEIKDVLNMRYSDLLNWSWDLNGRGIPVVPRQSLNGKWRVVMDDDVLQALLTHWIGTQWAVSIKRTLHEVTRYTGIWKRGVHMPEEKKTIRNYYLDTEGSGVVKSTGVEGIRQDDYMNHFFLASLPSKLFEEAGGYDDDDDNNDNDDNESSKLSAREMKQLLLRTIATEVHVRRALDGEVAVVQSDFQWFATGLSHTTIFAILRFMGFQEAWIAFFKKVFEPPLQMQAGGPVRVRKCGLPMDHILEKLVGEIVLFFMDLAVNQETSMLLYRIHDDLWLCGSPGNCAKSWSTMEQYAKIMGLEFNKRKTGSAYLVDGSRKRQPELSKALPDGPVVMNFVVLDPESGEWVINKEHVLKHARQLQKQLAASKSILEWVKTWNSCIGRFFSYTFGEPANCFGRMHTSSVLETHKEIQNILFNDSIGTESSVSEYLVRTISQRFNAPGISTAFLYLPESLGGLGLHNPFTPLLLVYDNLTDDPHRMMREFIKQERKDYENAKKCFESLTERERRRCYCRYFPDEGDKHTKPSLSWDDAQVFFSFEEYTRWRALTSRLFRSKYEGLMAQPMKKNVWGATRVTRALEELADASPDNGLEGIRASNLSKEDLWTIQFYSEELFEKFGGLSIADNSLLPLGVLKAMRNRKVTWRMVL</sequence>
<evidence type="ECO:0000313" key="2">
    <source>
        <dbReference type="Proteomes" id="UP000224634"/>
    </source>
</evidence>
<reference evidence="1 2" key="1">
    <citation type="submission" date="2017-10" db="EMBL/GenBank/DDBJ databases">
        <title>Comparative genomics in systemic dimorphic fungi from Ajellomycetaceae.</title>
        <authorList>
            <person name="Munoz J.F."/>
            <person name="Mcewen J.G."/>
            <person name="Clay O.K."/>
            <person name="Cuomo C.A."/>
        </authorList>
    </citation>
    <scope>NUCLEOTIDE SEQUENCE [LARGE SCALE GENOMIC DNA]</scope>
    <source>
        <strain evidence="1 2">UAMH7299</strain>
    </source>
</reference>
<name>A0A2B7Z3E8_POLH7</name>
<proteinExistence type="predicted"/>
<dbReference type="PANTHER" id="PTHR37015">
    <property type="entry name" value="REVERSE TRANSCRIPTASE DOMAIN-CONTAINING PROTEIN"/>
    <property type="match status" value="1"/>
</dbReference>
<dbReference type="Proteomes" id="UP000224634">
    <property type="component" value="Unassembled WGS sequence"/>
</dbReference>
<protein>
    <recommendedName>
        <fullName evidence="3">Reverse transcriptase domain-containing protein</fullName>
    </recommendedName>
</protein>
<evidence type="ECO:0000313" key="1">
    <source>
        <dbReference type="EMBL" id="PGH27769.1"/>
    </source>
</evidence>
<dbReference type="OrthoDB" id="74545at2759"/>
<keyword evidence="2" id="KW-1185">Reference proteome</keyword>
<dbReference type="EMBL" id="PDNA01000004">
    <property type="protein sequence ID" value="PGH27769.1"/>
    <property type="molecule type" value="Genomic_DNA"/>
</dbReference>
<comment type="caution">
    <text evidence="1">The sequence shown here is derived from an EMBL/GenBank/DDBJ whole genome shotgun (WGS) entry which is preliminary data.</text>
</comment>
<gene>
    <name evidence="1" type="ORF">AJ80_00557</name>
</gene>
<evidence type="ECO:0008006" key="3">
    <source>
        <dbReference type="Google" id="ProtNLM"/>
    </source>
</evidence>
<dbReference type="PANTHER" id="PTHR37015:SF1">
    <property type="entry name" value="REVERSE TRANSCRIPTASE DOMAIN-CONTAINING PROTEIN"/>
    <property type="match status" value="1"/>
</dbReference>
<dbReference type="STRING" id="1447883.A0A2B7Z3E8"/>
<dbReference type="AlphaFoldDB" id="A0A2B7Z3E8"/>